<organism evidence="7 8">
    <name type="scientific">Bifiguratus adelaidae</name>
    <dbReference type="NCBI Taxonomy" id="1938954"/>
    <lineage>
        <taxon>Eukaryota</taxon>
        <taxon>Fungi</taxon>
        <taxon>Fungi incertae sedis</taxon>
        <taxon>Mucoromycota</taxon>
        <taxon>Mucoromycotina</taxon>
        <taxon>Endogonomycetes</taxon>
        <taxon>Endogonales</taxon>
        <taxon>Endogonales incertae sedis</taxon>
        <taxon>Bifiguratus</taxon>
    </lineage>
</organism>
<accession>A0A261XT12</accession>
<evidence type="ECO:0000313" key="8">
    <source>
        <dbReference type="Proteomes" id="UP000242875"/>
    </source>
</evidence>
<protein>
    <recommendedName>
        <fullName evidence="6">Clathrin adaptor alpha/beta/gamma-adaptin appendage Ig-like subdomain domain-containing protein</fullName>
    </recommendedName>
</protein>
<dbReference type="InterPro" id="IPR050840">
    <property type="entry name" value="Adaptor_Complx_Large_Subunit"/>
</dbReference>
<dbReference type="InterPro" id="IPR016024">
    <property type="entry name" value="ARM-type_fold"/>
</dbReference>
<dbReference type="SUPFAM" id="SSF48371">
    <property type="entry name" value="ARM repeat"/>
    <property type="match status" value="1"/>
</dbReference>
<dbReference type="GO" id="GO:0012505">
    <property type="term" value="C:endomembrane system"/>
    <property type="evidence" value="ECO:0007669"/>
    <property type="project" value="UniProtKB-SubCell"/>
</dbReference>
<comment type="caution">
    <text evidence="7">The sequence shown here is derived from an EMBL/GenBank/DDBJ whole genome shotgun (WGS) entry which is preliminary data.</text>
</comment>
<proteinExistence type="predicted"/>
<dbReference type="Gene3D" id="3.30.310.10">
    <property type="entry name" value="TATA-Binding Protein"/>
    <property type="match status" value="1"/>
</dbReference>
<dbReference type="InterPro" id="IPR008152">
    <property type="entry name" value="Clathrin_a/b/g-adaptin_app_Ig"/>
</dbReference>
<evidence type="ECO:0000259" key="6">
    <source>
        <dbReference type="SMART" id="SM00809"/>
    </source>
</evidence>
<dbReference type="InterPro" id="IPR011989">
    <property type="entry name" value="ARM-like"/>
</dbReference>
<dbReference type="EMBL" id="MVBO01000327">
    <property type="protein sequence ID" value="OZJ01507.1"/>
    <property type="molecule type" value="Genomic_DNA"/>
</dbReference>
<dbReference type="OrthoDB" id="28053at2759"/>
<evidence type="ECO:0000256" key="3">
    <source>
        <dbReference type="ARBA" id="ARBA00022927"/>
    </source>
</evidence>
<dbReference type="AlphaFoldDB" id="A0A261XT12"/>
<dbReference type="InterPro" id="IPR013041">
    <property type="entry name" value="Clathrin_app_Ig-like_sf"/>
</dbReference>
<gene>
    <name evidence="7" type="ORF">BZG36_05576</name>
</gene>
<evidence type="ECO:0000256" key="4">
    <source>
        <dbReference type="ARBA" id="ARBA00023136"/>
    </source>
</evidence>
<keyword evidence="2" id="KW-0813">Transport</keyword>
<dbReference type="SUPFAM" id="SSF55711">
    <property type="entry name" value="Subdomain of clathrin and coatomer appendage domain"/>
    <property type="match status" value="1"/>
</dbReference>
<evidence type="ECO:0000256" key="5">
    <source>
        <dbReference type="SAM" id="MobiDB-lite"/>
    </source>
</evidence>
<dbReference type="Gene3D" id="1.25.10.10">
    <property type="entry name" value="Leucine-rich Repeat Variant"/>
    <property type="match status" value="1"/>
</dbReference>
<name>A0A261XT12_9FUNG</name>
<comment type="subcellular location">
    <subcellularLocation>
        <location evidence="1">Endomembrane system</location>
    </subcellularLocation>
</comment>
<dbReference type="Pfam" id="PF01602">
    <property type="entry name" value="Adaptin_N"/>
    <property type="match status" value="1"/>
</dbReference>
<dbReference type="InterPro" id="IPR012295">
    <property type="entry name" value="TBP_dom_sf"/>
</dbReference>
<dbReference type="InterPro" id="IPR003164">
    <property type="entry name" value="Clathrin_a-adaptin_app_sub_C"/>
</dbReference>
<dbReference type="GO" id="GO:0016192">
    <property type="term" value="P:vesicle-mediated transport"/>
    <property type="evidence" value="ECO:0007669"/>
    <property type="project" value="InterPro"/>
</dbReference>
<evidence type="ECO:0000313" key="7">
    <source>
        <dbReference type="EMBL" id="OZJ01507.1"/>
    </source>
</evidence>
<dbReference type="Pfam" id="PF02296">
    <property type="entry name" value="Alpha_adaptin_C"/>
    <property type="match status" value="1"/>
</dbReference>
<dbReference type="Gene3D" id="2.60.40.1230">
    <property type="match status" value="1"/>
</dbReference>
<evidence type="ECO:0000256" key="1">
    <source>
        <dbReference type="ARBA" id="ARBA00004308"/>
    </source>
</evidence>
<dbReference type="SUPFAM" id="SSF49348">
    <property type="entry name" value="Clathrin adaptor appendage domain"/>
    <property type="match status" value="1"/>
</dbReference>
<feature type="compositionally biased region" description="Low complexity" evidence="5">
    <location>
        <begin position="254"/>
        <end position="269"/>
    </location>
</feature>
<dbReference type="InterPro" id="IPR009028">
    <property type="entry name" value="Coatomer/calthrin_app_sub_C"/>
</dbReference>
<dbReference type="GO" id="GO:0030131">
    <property type="term" value="C:clathrin adaptor complex"/>
    <property type="evidence" value="ECO:0007669"/>
    <property type="project" value="InterPro"/>
</dbReference>
<dbReference type="Proteomes" id="UP000242875">
    <property type="component" value="Unassembled WGS sequence"/>
</dbReference>
<keyword evidence="8" id="KW-1185">Reference proteome</keyword>
<sequence>MCDMTNSKIIVSELLRYLQIADYGLREELVLKIAILTEKFATEYSWYVDIILQLISSAGDHVGEEVWFRVVQIVTNNEDLQEYTAKTVLNYLVSPQYNETMIKVGSYILGEFGHLIANMPGCSPIEQFNAVQSKFALCSPQTRALILSTYIKFVNLFPEIKGEILGVFDQYRHVLDSELQQRACEYLSIATMPTEDVLQTVCEEMPPFPERESTLLLKLNEKQGDTEDKRTWSIGGKEANMERVEQLRKISQRSNSSDSIKGISSGEIKPATQPTPVPKPTSALEDLLGLGDLSLNGSTNGNGHVTASDVLTPGYEPGYRALQYTTEGTLYENGLLQVNLKSEYHGHLGRVALFYHNRTAHELTHFAVTLESMEGLNIMTPNLPPTVLSPQSQLQQLFNIECNALLDDSPQITIVFATQQSGVQTIKLKLPIVLTNFMEPIVAMDGTSFFQRWKQIGGPPLEAQVIFGLQRPIDLAKVRHVIEGLRFALLEGVDTNPQNIVGAGVVHAGSAGKVGTLLRLEPNVEQQMFRLTLRTTSDVVSEKVREIVQNALTYS</sequence>
<dbReference type="InterPro" id="IPR002553">
    <property type="entry name" value="Clathrin/coatomer_adapt-like_N"/>
</dbReference>
<dbReference type="GO" id="GO:0006886">
    <property type="term" value="P:intracellular protein transport"/>
    <property type="evidence" value="ECO:0007669"/>
    <property type="project" value="InterPro"/>
</dbReference>
<keyword evidence="3" id="KW-0653">Protein transport</keyword>
<keyword evidence="4" id="KW-0472">Membrane</keyword>
<feature type="region of interest" description="Disordered" evidence="5">
    <location>
        <begin position="249"/>
        <end position="281"/>
    </location>
</feature>
<dbReference type="SMART" id="SM00809">
    <property type="entry name" value="Alpha_adaptinC2"/>
    <property type="match status" value="1"/>
</dbReference>
<feature type="domain" description="Clathrin adaptor alpha/beta/gamma-adaptin appendage Ig-like subdomain" evidence="6">
    <location>
        <begin position="320"/>
        <end position="431"/>
    </location>
</feature>
<dbReference type="Pfam" id="PF02883">
    <property type="entry name" value="Alpha_adaptinC2"/>
    <property type="match status" value="1"/>
</dbReference>
<reference evidence="7 8" key="1">
    <citation type="journal article" date="2017" name="Mycologia">
        <title>Bifiguratus adelaidae, gen. et sp. nov., a new member of Mucoromycotina in endophytic and soil-dwelling habitats.</title>
        <authorList>
            <person name="Torres-Cruz T.J."/>
            <person name="Billingsley Tobias T.L."/>
            <person name="Almatruk M."/>
            <person name="Hesse C."/>
            <person name="Kuske C.R."/>
            <person name="Desiro A."/>
            <person name="Benucci G.M."/>
            <person name="Bonito G."/>
            <person name="Stajich J.E."/>
            <person name="Dunlap C."/>
            <person name="Arnold A.E."/>
            <person name="Porras-Alfaro A."/>
        </authorList>
    </citation>
    <scope>NUCLEOTIDE SEQUENCE [LARGE SCALE GENOMIC DNA]</scope>
    <source>
        <strain evidence="7 8">AZ0501</strain>
    </source>
</reference>
<dbReference type="PANTHER" id="PTHR22780">
    <property type="entry name" value="ADAPTIN, ALPHA/GAMMA/EPSILON"/>
    <property type="match status" value="1"/>
</dbReference>
<evidence type="ECO:0000256" key="2">
    <source>
        <dbReference type="ARBA" id="ARBA00022448"/>
    </source>
</evidence>